<feature type="region of interest" description="Disordered" evidence="1">
    <location>
        <begin position="106"/>
        <end position="177"/>
    </location>
</feature>
<sequence length="177" mass="18810">MDDDYAQPDDLLPPSPARLDRVRDELGPWRNHSAVHAVIVDGDEGLVRVTFEVFTAIAAKCELPEALWLGALRGCRVAVHHRPAPDDATWAPTSLRVLDQRCRSVNVSPSTPRSFRSSPPLTMATSPAVPAPSTAASGDPVSPAAGAHVADDDDDDPMKVEPDDTGAMPPATAEPHV</sequence>
<proteinExistence type="predicted"/>
<evidence type="ECO:0000313" key="2">
    <source>
        <dbReference type="EMBL" id="BCU02974.1"/>
    </source>
</evidence>
<name>A0A811BM38_9VIRU</name>
<evidence type="ECO:0000313" key="3">
    <source>
        <dbReference type="Proteomes" id="UP001253637"/>
    </source>
</evidence>
<protein>
    <submittedName>
        <fullName evidence="2">Uncharacterized protein</fullName>
    </submittedName>
</protein>
<organism evidence="2 3">
    <name type="scientific">Pandoravirus japonicus</name>
    <dbReference type="NCBI Taxonomy" id="2823154"/>
    <lineage>
        <taxon>Viruses</taxon>
        <taxon>Pandoravirus</taxon>
    </lineage>
</organism>
<dbReference type="EMBL" id="LC625835">
    <property type="protein sequence ID" value="BCU02974.1"/>
    <property type="molecule type" value="Genomic_DNA"/>
</dbReference>
<reference evidence="2" key="1">
    <citation type="submission" date="2021-04" db="EMBL/GenBank/DDBJ databases">
        <title>Draft Genome Sequence of Pandoravirus japonicus, Isolated from the Sabaishi River of Niigata, Japan.</title>
        <authorList>
            <person name="Hosokawa N."/>
            <person name="Takahashi H."/>
            <person name="Aoki K."/>
            <person name="Takemura M."/>
        </authorList>
    </citation>
    <scope>NUCLEOTIDE SEQUENCE</scope>
</reference>
<feature type="compositionally biased region" description="Low complexity" evidence="1">
    <location>
        <begin position="108"/>
        <end position="137"/>
    </location>
</feature>
<accession>A0A811BM38</accession>
<evidence type="ECO:0000256" key="1">
    <source>
        <dbReference type="SAM" id="MobiDB-lite"/>
    </source>
</evidence>
<dbReference type="Proteomes" id="UP001253637">
    <property type="component" value="Segment"/>
</dbReference>